<dbReference type="Gene3D" id="2.60.40.2030">
    <property type="match status" value="1"/>
</dbReference>
<dbReference type="InterPro" id="IPR003644">
    <property type="entry name" value="Calx_beta"/>
</dbReference>
<keyword evidence="1" id="KW-0732">Signal</keyword>
<keyword evidence="2" id="KW-0677">Repeat</keyword>
<feature type="domain" description="Calx-beta" evidence="4">
    <location>
        <begin position="200"/>
        <end position="299"/>
    </location>
</feature>
<dbReference type="EMBL" id="JBBUKT010000003">
    <property type="protein sequence ID" value="MEK7950600.1"/>
    <property type="molecule type" value="Genomic_DNA"/>
</dbReference>
<evidence type="ECO:0000259" key="4">
    <source>
        <dbReference type="SMART" id="SM00237"/>
    </source>
</evidence>
<accession>A0ABU9ATA1</accession>
<evidence type="ECO:0000256" key="2">
    <source>
        <dbReference type="ARBA" id="ARBA00022737"/>
    </source>
</evidence>
<evidence type="ECO:0000313" key="6">
    <source>
        <dbReference type="Proteomes" id="UP001371305"/>
    </source>
</evidence>
<dbReference type="SUPFAM" id="SSF69322">
    <property type="entry name" value="Tricorn protease domain 2"/>
    <property type="match status" value="1"/>
</dbReference>
<dbReference type="Gene3D" id="2.130.10.10">
    <property type="entry name" value="YVTN repeat-like/Quinoprotein amine dehydrogenase"/>
    <property type="match status" value="1"/>
</dbReference>
<evidence type="ECO:0000256" key="3">
    <source>
        <dbReference type="ARBA" id="ARBA00022837"/>
    </source>
</evidence>
<keyword evidence="3" id="KW-0106">Calcium</keyword>
<dbReference type="SMART" id="SM00237">
    <property type="entry name" value="Calx_beta"/>
    <property type="match status" value="1"/>
</dbReference>
<organism evidence="5 6">
    <name type="scientific">Luteolibacter soli</name>
    <dbReference type="NCBI Taxonomy" id="3135280"/>
    <lineage>
        <taxon>Bacteria</taxon>
        <taxon>Pseudomonadati</taxon>
        <taxon>Verrucomicrobiota</taxon>
        <taxon>Verrucomicrobiia</taxon>
        <taxon>Verrucomicrobiales</taxon>
        <taxon>Verrucomicrobiaceae</taxon>
        <taxon>Luteolibacter</taxon>
    </lineage>
</organism>
<name>A0ABU9ATA1_9BACT</name>
<keyword evidence="6" id="KW-1185">Reference proteome</keyword>
<proteinExistence type="predicted"/>
<dbReference type="Proteomes" id="UP001371305">
    <property type="component" value="Unassembled WGS sequence"/>
</dbReference>
<dbReference type="InterPro" id="IPR015943">
    <property type="entry name" value="WD40/YVTN_repeat-like_dom_sf"/>
</dbReference>
<gene>
    <name evidence="5" type="ORF">WKV53_08840</name>
</gene>
<dbReference type="SUPFAM" id="SSF141072">
    <property type="entry name" value="CalX-like"/>
    <property type="match status" value="1"/>
</dbReference>
<evidence type="ECO:0000256" key="1">
    <source>
        <dbReference type="ARBA" id="ARBA00022729"/>
    </source>
</evidence>
<dbReference type="InterPro" id="IPR038081">
    <property type="entry name" value="CalX-like_sf"/>
</dbReference>
<evidence type="ECO:0000313" key="5">
    <source>
        <dbReference type="EMBL" id="MEK7950600.1"/>
    </source>
</evidence>
<protein>
    <submittedName>
        <fullName evidence="5">Calx-beta domain-containing protein</fullName>
    </submittedName>
</protein>
<comment type="caution">
    <text evidence="5">The sequence shown here is derived from an EMBL/GenBank/DDBJ whole genome shotgun (WGS) entry which is preliminary data.</text>
</comment>
<sequence>MYPPNWEFMGASDHDVVLRGGNYPNEGGHLGFITRDRSHILRGVDPGMYVVALVARENDFVLHGSTRQGHVFARMEQPPYRPGEVVKAKVSRVKAKPETVRHFGRHFALFEQGGAFHLLAWGAEEAESIQRVPGLARDIGISGITETEEAVYIKSGLRDLLRIAPGEKEAKFTKVTLPAGLSMGSIRGGKENELFILSPLETSIVRLNTTPVSQLEIYPAVGREIDGVMRFKVRLEPASQVPVSFSYETRPRGAEAGVDYAPVGGTATLAPGATEAVVEVPLIEDFTIESSESFELHLTGISGARCERPVTTGRILGSSSPRKLGITFDIGAQSEFERSNASSVVFPEGVAEASRLGCVGLSPMTPNSGPYFYASATTFEWAEQGGMGGKIYQFDAVTGELLEEMPDRFRRVEGNEVLTVTGIGSSVDSLMRWGFFDGFPVLDFSAQALVEGGGFQELVARAERSHKAIDCKVLTADPALGVTGISVDGDGRFQLQASPPDDGAVRFTRTFDVEVRLTDRESGATSIQLVPVRLADDDFLLTKQVKLGGKEIAQTLLADGDRLLAGYTGFVDTFRVSGEILTGESRTMMPKGAVALRALEPAGPRVVFSTITNKAQNGLQLSGLERGVKGWKSKSAERPKAMVLAGQYLAAGEGQAAGGASGRVRILDAASGKELRVIEAPDGSPGFGYDLAFSAGTLWVASPPSGMPFGKVYGYSVADFSLIHEISNPEPAAGGIFGISIAVDGDQLVVGEPRNGGGAVWLFDASSGTLLGKLASLANKPVPGLGVQVATRGGRILAAGGNFLAGLAPSSAPASVASKVSTSSVIIIINPTPPNAESWLPVVLWEDRSSSPRYLHPNGAGTHYFTSGGHIALLDGAAVHSYASFTGDGWDQGLEVYYFPEPAVAGSTMAASAPRATALPLWPQGGAPEPRWTFHRTEAGGLEAEVNMGASVTVGTVPQVEWSGDLKVWYLMTELPEPAGGLLRIPLPAGDTSRRFLRLRTSGDE</sequence>
<reference evidence="5 6" key="1">
    <citation type="submission" date="2024-04" db="EMBL/GenBank/DDBJ databases">
        <title>Luteolibacter sp. isolated from soil.</title>
        <authorList>
            <person name="An J."/>
        </authorList>
    </citation>
    <scope>NUCLEOTIDE SEQUENCE [LARGE SCALE GENOMIC DNA]</scope>
    <source>
        <strain evidence="5 6">Y139</strain>
    </source>
</reference>
<dbReference type="Pfam" id="PF03160">
    <property type="entry name" value="Calx-beta"/>
    <property type="match status" value="1"/>
</dbReference>